<evidence type="ECO:0000313" key="2">
    <source>
        <dbReference type="EMBL" id="QGJ94153.1"/>
    </source>
</evidence>
<keyword evidence="1" id="KW-0812">Transmembrane</keyword>
<dbReference type="EMBL" id="MN586033">
    <property type="protein sequence ID" value="QGJ94153.1"/>
    <property type="molecule type" value="Genomic_DNA"/>
</dbReference>
<sequence length="149" mass="16007">MVEFILKVLKAPLRLHNPMALTALALVAAARGGGYLLTPLAPKWLDSTTAGPGIPWLPVWVAGAVWLAAGGVLLMALFKRSLLTLSLSLLCGLYLTWAIIYISDIFVTPDTASIISLVSYVAMIPIILTLGQVEILKDAELAAASRRYY</sequence>
<evidence type="ECO:0000256" key="1">
    <source>
        <dbReference type="SAM" id="Phobius"/>
    </source>
</evidence>
<dbReference type="RefSeq" id="YP_010754288.1">
    <property type="nucleotide sequence ID" value="NC_073458.1"/>
</dbReference>
<keyword evidence="1" id="KW-0472">Membrane</keyword>
<keyword evidence="3" id="KW-1185">Reference proteome</keyword>
<organism evidence="2 3">
    <name type="scientific">Corynebacterium phage EmiRose</name>
    <dbReference type="NCBI Taxonomy" id="2565372"/>
    <lineage>
        <taxon>Viruses</taxon>
        <taxon>Duplodnaviria</taxon>
        <taxon>Heunggongvirae</taxon>
        <taxon>Uroviricota</taxon>
        <taxon>Caudoviricetes</taxon>
        <taxon>Emirosevirus</taxon>
        <taxon>Emirosevirus emirose</taxon>
    </lineage>
</organism>
<gene>
    <name evidence="2" type="primary">21</name>
    <name evidence="2" type="ORF">SEA_EMIROSE_21</name>
</gene>
<evidence type="ECO:0000313" key="3">
    <source>
        <dbReference type="Proteomes" id="UP000427166"/>
    </source>
</evidence>
<feature type="transmembrane region" description="Helical" evidence="1">
    <location>
        <begin position="56"/>
        <end position="75"/>
    </location>
</feature>
<protein>
    <submittedName>
        <fullName evidence="2">Membrane protein</fullName>
    </submittedName>
</protein>
<feature type="transmembrane region" description="Helical" evidence="1">
    <location>
        <begin position="114"/>
        <end position="136"/>
    </location>
</feature>
<dbReference type="KEGG" id="vg:80018874"/>
<reference evidence="2 3" key="1">
    <citation type="submission" date="2019-10" db="EMBL/GenBank/DDBJ databases">
        <authorList>
            <person name="Davis E.R."/>
            <person name="Mohamed A."/>
            <person name="Ilzat A."/>
            <person name="Sivanathan V."/>
            <person name="Garlena R.A."/>
            <person name="Russell D.A."/>
            <person name="Pope W.H."/>
            <person name="Jacobs-Sera D."/>
            <person name="Hatfull G.F."/>
        </authorList>
    </citation>
    <scope>NUCLEOTIDE SEQUENCE [LARGE SCALE GENOMIC DNA]</scope>
</reference>
<proteinExistence type="predicted"/>
<dbReference type="GeneID" id="80018874"/>
<feature type="transmembrane region" description="Helical" evidence="1">
    <location>
        <begin position="82"/>
        <end position="102"/>
    </location>
</feature>
<name>A0A649VRF6_9CAUD</name>
<dbReference type="Proteomes" id="UP000427166">
    <property type="component" value="Segment"/>
</dbReference>
<accession>A0A649VRF6</accession>
<keyword evidence="1" id="KW-1133">Transmembrane helix</keyword>